<evidence type="ECO:0000259" key="3">
    <source>
        <dbReference type="Pfam" id="PF00248"/>
    </source>
</evidence>
<dbReference type="Proteomes" id="UP001498398">
    <property type="component" value="Unassembled WGS sequence"/>
</dbReference>
<organism evidence="4 5">
    <name type="scientific">Marasmiellus scandens</name>
    <dbReference type="NCBI Taxonomy" id="2682957"/>
    <lineage>
        <taxon>Eukaryota</taxon>
        <taxon>Fungi</taxon>
        <taxon>Dikarya</taxon>
        <taxon>Basidiomycota</taxon>
        <taxon>Agaricomycotina</taxon>
        <taxon>Agaricomycetes</taxon>
        <taxon>Agaricomycetidae</taxon>
        <taxon>Agaricales</taxon>
        <taxon>Marasmiineae</taxon>
        <taxon>Omphalotaceae</taxon>
        <taxon>Marasmiellus</taxon>
    </lineage>
</organism>
<proteinExistence type="inferred from homology"/>
<evidence type="ECO:0000313" key="4">
    <source>
        <dbReference type="EMBL" id="KAK7437019.1"/>
    </source>
</evidence>
<dbReference type="Gene3D" id="3.20.20.100">
    <property type="entry name" value="NADP-dependent oxidoreductase domain"/>
    <property type="match status" value="1"/>
</dbReference>
<protein>
    <recommendedName>
        <fullName evidence="3">NADP-dependent oxidoreductase domain-containing protein</fullName>
    </recommendedName>
</protein>
<accession>A0ABR1IN89</accession>
<keyword evidence="1" id="KW-0521">NADP</keyword>
<dbReference type="InterPro" id="IPR036812">
    <property type="entry name" value="NAD(P)_OxRdtase_dom_sf"/>
</dbReference>
<sequence length="385" mass="43405">MSPLATAESAKSPLGIYRILSPRCGLRVSPLCLGTMSLGDAHSSFMGQTSKDESFQLLDFYYESGGNFIDTANNYQDEQSEIWLGEWMEKRGNRDQLVISTKYSMSHKQHEVAKSPHAIGANFGGNHSKSLRISLRDSLKKLRTDYIDILYVHWWDYTTSVEEMMRALDAVVRSGQVLHLGISDAPAWVVQKANDYANFHALTPFVIYQGLWNVMTRDMERDIIPMCIDEGMAIAPWGSVGQGRFKTKAEIEERKRKGEIVRSYTADGQSSLEETMSAALEKVGKEVGASLTAVALAYCLMRCPYVFPVVGGRKVDHLRDNLRALEIQLTEEQIKFLESQSEFDPGFPYSIMGTDPRRFGETQFVMQKNYLNLAWVKHTPAIGSR</sequence>
<evidence type="ECO:0000256" key="1">
    <source>
        <dbReference type="ARBA" id="ARBA00022857"/>
    </source>
</evidence>
<name>A0ABR1IN89_9AGAR</name>
<comment type="caution">
    <text evidence="4">The sequence shown here is derived from an EMBL/GenBank/DDBJ whole genome shotgun (WGS) entry which is preliminary data.</text>
</comment>
<dbReference type="PANTHER" id="PTHR43364">
    <property type="entry name" value="NADH-SPECIFIC METHYLGLYOXAL REDUCTASE-RELATED"/>
    <property type="match status" value="1"/>
</dbReference>
<keyword evidence="5" id="KW-1185">Reference proteome</keyword>
<comment type="similarity">
    <text evidence="2">Belongs to the aldo/keto reductase family. Aldo/keto reductase 2 subfamily.</text>
</comment>
<feature type="domain" description="NADP-dependent oxidoreductase" evidence="3">
    <location>
        <begin position="30"/>
        <end position="339"/>
    </location>
</feature>
<dbReference type="EMBL" id="JBANRG010000089">
    <property type="protein sequence ID" value="KAK7437019.1"/>
    <property type="molecule type" value="Genomic_DNA"/>
</dbReference>
<dbReference type="SUPFAM" id="SSF51430">
    <property type="entry name" value="NAD(P)-linked oxidoreductase"/>
    <property type="match status" value="1"/>
</dbReference>
<dbReference type="InterPro" id="IPR050523">
    <property type="entry name" value="AKR_Detox_Biosynth"/>
</dbReference>
<gene>
    <name evidence="4" type="ORF">VKT23_018834</name>
</gene>
<dbReference type="InterPro" id="IPR023210">
    <property type="entry name" value="NADP_OxRdtase_dom"/>
</dbReference>
<dbReference type="PANTHER" id="PTHR43364:SF7">
    <property type="entry name" value="NADP-DEPENDENT OXIDOREDUCTASE DOMAIN-CONTAINING PROTEIN-RELATED"/>
    <property type="match status" value="1"/>
</dbReference>
<reference evidence="4 5" key="1">
    <citation type="submission" date="2024-01" db="EMBL/GenBank/DDBJ databases">
        <title>A draft genome for the cacao thread blight pathogen Marasmiellus scandens.</title>
        <authorList>
            <person name="Baruah I.K."/>
            <person name="Leung J."/>
            <person name="Bukari Y."/>
            <person name="Amoako-Attah I."/>
            <person name="Meinhardt L.W."/>
            <person name="Bailey B.A."/>
            <person name="Cohen S.P."/>
        </authorList>
    </citation>
    <scope>NUCLEOTIDE SEQUENCE [LARGE SCALE GENOMIC DNA]</scope>
    <source>
        <strain evidence="4 5">GH-19</strain>
    </source>
</reference>
<evidence type="ECO:0000313" key="5">
    <source>
        <dbReference type="Proteomes" id="UP001498398"/>
    </source>
</evidence>
<evidence type="ECO:0000256" key="2">
    <source>
        <dbReference type="ARBA" id="ARBA00038157"/>
    </source>
</evidence>
<dbReference type="Pfam" id="PF00248">
    <property type="entry name" value="Aldo_ket_red"/>
    <property type="match status" value="1"/>
</dbReference>